<dbReference type="EMBL" id="CM039170">
    <property type="protein sequence ID" value="KAH9803108.1"/>
    <property type="molecule type" value="Genomic_DNA"/>
</dbReference>
<protein>
    <submittedName>
        <fullName evidence="1">G-type lectin S-receptor-like serine/threonine-protein kinase</fullName>
    </submittedName>
</protein>
<comment type="caution">
    <text evidence="1">The sequence shown here is derived from an EMBL/GenBank/DDBJ whole genome shotgun (WGS) entry which is preliminary data.</text>
</comment>
<dbReference type="Proteomes" id="UP000829398">
    <property type="component" value="Chromosome 1"/>
</dbReference>
<organism evidence="1 2">
    <name type="scientific">Citrus sinensis</name>
    <name type="common">Sweet orange</name>
    <name type="synonym">Citrus aurantium var. sinensis</name>
    <dbReference type="NCBI Taxonomy" id="2711"/>
    <lineage>
        <taxon>Eukaryota</taxon>
        <taxon>Viridiplantae</taxon>
        <taxon>Streptophyta</taxon>
        <taxon>Embryophyta</taxon>
        <taxon>Tracheophyta</taxon>
        <taxon>Spermatophyta</taxon>
        <taxon>Magnoliopsida</taxon>
        <taxon>eudicotyledons</taxon>
        <taxon>Gunneridae</taxon>
        <taxon>Pentapetalae</taxon>
        <taxon>rosids</taxon>
        <taxon>malvids</taxon>
        <taxon>Sapindales</taxon>
        <taxon>Rutaceae</taxon>
        <taxon>Aurantioideae</taxon>
        <taxon>Citrus</taxon>
    </lineage>
</organism>
<gene>
    <name evidence="1" type="ORF">KPL71_001643</name>
</gene>
<name>A0ACB8NZ45_CITSI</name>
<keyword evidence="2" id="KW-1185">Reference proteome</keyword>
<evidence type="ECO:0000313" key="2">
    <source>
        <dbReference type="Proteomes" id="UP000829398"/>
    </source>
</evidence>
<accession>A0ACB8NZ45</accession>
<evidence type="ECO:0000313" key="1">
    <source>
        <dbReference type="EMBL" id="KAH9803108.1"/>
    </source>
</evidence>
<sequence>MDVLSFSFICCKLLFFLSESSFASDTITSSQSLSDGRTFVSKDGSFELGFFSPGKVPKSNNHRLGWVRHHDKVGFATVTRSGSPQSQAWVPHRRNSFGSPLSKACSSSALLLLGNDCLRPVWKKSGFNSGSGERKWHPGLEPRRLNPDPDPDFAIPTGNLVLTSQNKSVVWSANLSKEVRTPVVLQLLDSGNLVLRGERDGGSETYLWQSLDYPSDTLLPGMKLGWDLKTGLERRITSWKSSDDPSPGDFFWKIERQFYPELVMWKGSRKFYRTGPWNGIIFSASSLRLNLIFKYHFVSNEDELYYTFYLTDKAVISRIVMNQTVSLRQRFIWRKKNQSWELYSNLPKDQCDSYGLCGANGIFIISQSPICQCLEGFLTNSGRFVDWSQGCVRNKPLNYSRRDGFIKFSELKLPDSTSSWDDYTSTDAYIVYLGCNPISWSSKKQHTVARSSTKAEYRSVAATAAELNWVCYLLTDLGVLLSNAPVIYCDNFGATQLCSNPVFHSRMKHVAIDFHFIRDQVQTGALRVAHVSSADQLADALTKPLSRSQFQSLKVKIDLSSRGLS</sequence>
<proteinExistence type="predicted"/>
<reference evidence="2" key="1">
    <citation type="journal article" date="2023" name="Hortic. Res.">
        <title>A chromosome-level phased genome enabling allele-level studies in sweet orange: a case study on citrus Huanglongbing tolerance.</title>
        <authorList>
            <person name="Wu B."/>
            <person name="Yu Q."/>
            <person name="Deng Z."/>
            <person name="Duan Y."/>
            <person name="Luo F."/>
            <person name="Gmitter F. Jr."/>
        </authorList>
    </citation>
    <scope>NUCLEOTIDE SEQUENCE [LARGE SCALE GENOMIC DNA]</scope>
    <source>
        <strain evidence="2">cv. Valencia</strain>
    </source>
</reference>